<feature type="compositionally biased region" description="Polar residues" evidence="5">
    <location>
        <begin position="27"/>
        <end position="39"/>
    </location>
</feature>
<evidence type="ECO:0000256" key="4">
    <source>
        <dbReference type="RuleBase" id="RU000383"/>
    </source>
</evidence>
<gene>
    <name evidence="8" type="ORF">BLNAU_7774</name>
</gene>
<protein>
    <submittedName>
        <fullName evidence="8">G2/mitotic-specific cyclin-B</fullName>
    </submittedName>
</protein>
<evidence type="ECO:0000256" key="5">
    <source>
        <dbReference type="SAM" id="MobiDB-lite"/>
    </source>
</evidence>
<feature type="region of interest" description="Disordered" evidence="5">
    <location>
        <begin position="20"/>
        <end position="54"/>
    </location>
</feature>
<evidence type="ECO:0000313" key="8">
    <source>
        <dbReference type="EMBL" id="KAK2957180.1"/>
    </source>
</evidence>
<accession>A0ABQ9Y0D1</accession>
<dbReference type="Proteomes" id="UP001281761">
    <property type="component" value="Unassembled WGS sequence"/>
</dbReference>
<evidence type="ECO:0000256" key="1">
    <source>
        <dbReference type="ARBA" id="ARBA00022618"/>
    </source>
</evidence>
<dbReference type="PANTHER" id="PTHR10177">
    <property type="entry name" value="CYCLINS"/>
    <property type="match status" value="1"/>
</dbReference>
<dbReference type="EMBL" id="JARBJD010000048">
    <property type="protein sequence ID" value="KAK2957180.1"/>
    <property type="molecule type" value="Genomic_DNA"/>
</dbReference>
<reference evidence="8 9" key="1">
    <citation type="journal article" date="2022" name="bioRxiv">
        <title>Genomics of Preaxostyla Flagellates Illuminates Evolutionary Transitions and the Path Towards Mitochondrial Loss.</title>
        <authorList>
            <person name="Novak L.V.F."/>
            <person name="Treitli S.C."/>
            <person name="Pyrih J."/>
            <person name="Halakuc P."/>
            <person name="Pipaliya S.V."/>
            <person name="Vacek V."/>
            <person name="Brzon O."/>
            <person name="Soukal P."/>
            <person name="Eme L."/>
            <person name="Dacks J.B."/>
            <person name="Karnkowska A."/>
            <person name="Elias M."/>
            <person name="Hampl V."/>
        </authorList>
    </citation>
    <scope>NUCLEOTIDE SEQUENCE [LARGE SCALE GENOMIC DNA]</scope>
    <source>
        <strain evidence="8">NAU3</strain>
        <tissue evidence="8">Gut</tissue>
    </source>
</reference>
<dbReference type="InterPro" id="IPR004367">
    <property type="entry name" value="Cyclin_C-dom"/>
</dbReference>
<evidence type="ECO:0000256" key="3">
    <source>
        <dbReference type="ARBA" id="ARBA00023306"/>
    </source>
</evidence>
<feature type="domain" description="Cyclin-like" evidence="6">
    <location>
        <begin position="128"/>
        <end position="218"/>
    </location>
</feature>
<dbReference type="Pfam" id="PF02984">
    <property type="entry name" value="Cyclin_C"/>
    <property type="match status" value="1"/>
</dbReference>
<dbReference type="PIRSF" id="PIRSF001771">
    <property type="entry name" value="Cyclin_A_B_D_E"/>
    <property type="match status" value="1"/>
</dbReference>
<dbReference type="SMART" id="SM01332">
    <property type="entry name" value="Cyclin_C"/>
    <property type="match status" value="1"/>
</dbReference>
<evidence type="ECO:0000313" key="9">
    <source>
        <dbReference type="Proteomes" id="UP001281761"/>
    </source>
</evidence>
<dbReference type="Pfam" id="PF00134">
    <property type="entry name" value="Cyclin_N"/>
    <property type="match status" value="1"/>
</dbReference>
<dbReference type="SMART" id="SM00385">
    <property type="entry name" value="CYCLIN"/>
    <property type="match status" value="2"/>
</dbReference>
<dbReference type="InterPro" id="IPR006671">
    <property type="entry name" value="Cyclin_N"/>
</dbReference>
<dbReference type="InterPro" id="IPR013763">
    <property type="entry name" value="Cyclin-like_dom"/>
</dbReference>
<organism evidence="8 9">
    <name type="scientific">Blattamonas nauphoetae</name>
    <dbReference type="NCBI Taxonomy" id="2049346"/>
    <lineage>
        <taxon>Eukaryota</taxon>
        <taxon>Metamonada</taxon>
        <taxon>Preaxostyla</taxon>
        <taxon>Oxymonadida</taxon>
        <taxon>Blattamonas</taxon>
    </lineage>
</organism>
<keyword evidence="2 4" id="KW-0195">Cyclin</keyword>
<comment type="caution">
    <text evidence="8">The sequence shown here is derived from an EMBL/GenBank/DDBJ whole genome shotgun (WGS) entry which is preliminary data.</text>
</comment>
<feature type="domain" description="Cyclin C-terminal" evidence="7">
    <location>
        <begin position="227"/>
        <end position="343"/>
    </location>
</feature>
<dbReference type="InterPro" id="IPR036915">
    <property type="entry name" value="Cyclin-like_sf"/>
</dbReference>
<dbReference type="InterPro" id="IPR046965">
    <property type="entry name" value="Cyclin_A/B-like"/>
</dbReference>
<keyword evidence="9" id="KW-1185">Reference proteome</keyword>
<evidence type="ECO:0000256" key="2">
    <source>
        <dbReference type="ARBA" id="ARBA00023127"/>
    </source>
</evidence>
<keyword evidence="3" id="KW-0131">Cell cycle</keyword>
<comment type="similarity">
    <text evidence="4">Belongs to the cyclin family.</text>
</comment>
<proteinExistence type="inferred from homology"/>
<evidence type="ECO:0000259" key="7">
    <source>
        <dbReference type="SMART" id="SM01332"/>
    </source>
</evidence>
<dbReference type="SUPFAM" id="SSF47954">
    <property type="entry name" value="Cyclin-like"/>
    <property type="match status" value="2"/>
</dbReference>
<keyword evidence="1" id="KW-0132">Cell division</keyword>
<dbReference type="InterPro" id="IPR039361">
    <property type="entry name" value="Cyclin"/>
</dbReference>
<sequence length="346" mass="39108">MFGQRQNALTSITNQSSNIMSAKDSITRATTASSQSGVSRTRAPVGQPARPAATVPTDLKPIPVYNIPLSEKREDLDYEDRHQPMMCTPFVNESYEYLKELEIRWRVTPGYMNLQNSITPKHRAYCVDWLVDFHKKLSSQYKVPLQLDTLYLTVNILDRFLSKSVAPQDKLNLIAVASFFIASKFEETYYPSIEHLIKSAPSPLRKSEILRMESTILDTLQFKLGAPTSYQFLKRYAKASRADQNVGMISRFLCENALTSYSLSTNYTPSMVAAASVSHALTIVGRAPWTATLQHYTGYTHADIINCMMEMQDAVRKTPLLKTQAVYRKYAQAKYLKCAIVASQKI</sequence>
<dbReference type="Gene3D" id="1.10.472.10">
    <property type="entry name" value="Cyclin-like"/>
    <property type="match status" value="2"/>
</dbReference>
<name>A0ABQ9Y0D1_9EUKA</name>
<evidence type="ECO:0000259" key="6">
    <source>
        <dbReference type="SMART" id="SM00385"/>
    </source>
</evidence>
<feature type="domain" description="Cyclin-like" evidence="6">
    <location>
        <begin position="231"/>
        <end position="313"/>
    </location>
</feature>